<dbReference type="EMBL" id="VSRR010000134">
    <property type="protein sequence ID" value="MPC10868.1"/>
    <property type="molecule type" value="Genomic_DNA"/>
</dbReference>
<feature type="region of interest" description="Disordered" evidence="1">
    <location>
        <begin position="25"/>
        <end position="50"/>
    </location>
</feature>
<dbReference type="SMART" id="SM00718">
    <property type="entry name" value="DM4_12"/>
    <property type="match status" value="1"/>
</dbReference>
<name>A0A5B7CP02_PORTR</name>
<dbReference type="PANTHER" id="PTHR21398">
    <property type="entry name" value="AGAP007094-PA"/>
    <property type="match status" value="1"/>
</dbReference>
<evidence type="ECO:0000313" key="3">
    <source>
        <dbReference type="EMBL" id="MPC10868.1"/>
    </source>
</evidence>
<dbReference type="Proteomes" id="UP000324222">
    <property type="component" value="Unassembled WGS sequence"/>
</dbReference>
<proteinExistence type="predicted"/>
<reference evidence="3 4" key="1">
    <citation type="submission" date="2019-05" db="EMBL/GenBank/DDBJ databases">
        <title>Another draft genome of Portunus trituberculatus and its Hox gene families provides insights of decapod evolution.</title>
        <authorList>
            <person name="Jeong J.-H."/>
            <person name="Song I."/>
            <person name="Kim S."/>
            <person name="Choi T."/>
            <person name="Kim D."/>
            <person name="Ryu S."/>
            <person name="Kim W."/>
        </authorList>
    </citation>
    <scope>NUCLEOTIDE SEQUENCE [LARGE SCALE GENOMIC DNA]</scope>
    <source>
        <tissue evidence="3">Muscle</tissue>
    </source>
</reference>
<dbReference type="OrthoDB" id="6339724at2759"/>
<keyword evidence="2" id="KW-0812">Transmembrane</keyword>
<evidence type="ECO:0000256" key="2">
    <source>
        <dbReference type="SAM" id="Phobius"/>
    </source>
</evidence>
<evidence type="ECO:0000313" key="4">
    <source>
        <dbReference type="Proteomes" id="UP000324222"/>
    </source>
</evidence>
<dbReference type="PANTHER" id="PTHR21398:SF6">
    <property type="entry name" value="AGAP007094-PA"/>
    <property type="match status" value="1"/>
</dbReference>
<dbReference type="InterPro" id="IPR006631">
    <property type="entry name" value="DM4_12"/>
</dbReference>
<comment type="caution">
    <text evidence="3">The sequence shown here is derived from an EMBL/GenBank/DDBJ whole genome shotgun (WGS) entry which is preliminary data.</text>
</comment>
<accession>A0A5B7CP02</accession>
<evidence type="ECO:0000256" key="1">
    <source>
        <dbReference type="SAM" id="MobiDB-lite"/>
    </source>
</evidence>
<keyword evidence="2" id="KW-1133">Transmembrane helix</keyword>
<keyword evidence="2" id="KW-0472">Membrane</keyword>
<keyword evidence="4" id="KW-1185">Reference proteome</keyword>
<gene>
    <name evidence="3" type="ORF">E2C01_003513</name>
</gene>
<feature type="compositionally biased region" description="Gly residues" evidence="1">
    <location>
        <begin position="33"/>
        <end position="50"/>
    </location>
</feature>
<sequence>MPQNAYYYYDIESVEGITIVHKTPHLDRSEPAGVGGARSGDGRSSPGGAGRMVRLDKHAVAMPLVVLVVLAAVAAELTETWFEYRARTRKELKNRAKTSLDTHKELGELHARQKRSIAFPTGSTFTITPVLCIPVLSVGDLSVRKNQCTVGVGKARRSHAGPTVTGPRAGGFLDIELPFTIKLPNATQISYGRMDDDRIGIYSVIINTLNRFGVDGKACLLRAVCEVAESPLRDDGLLGEVLNIILTASYGASSSHLYDYINAEHYGRAYGDCWSAYPQCPMSLFKLFYDHNEL</sequence>
<organism evidence="3 4">
    <name type="scientific">Portunus trituberculatus</name>
    <name type="common">Swimming crab</name>
    <name type="synonym">Neptunus trituberculatus</name>
    <dbReference type="NCBI Taxonomy" id="210409"/>
    <lineage>
        <taxon>Eukaryota</taxon>
        <taxon>Metazoa</taxon>
        <taxon>Ecdysozoa</taxon>
        <taxon>Arthropoda</taxon>
        <taxon>Crustacea</taxon>
        <taxon>Multicrustacea</taxon>
        <taxon>Malacostraca</taxon>
        <taxon>Eumalacostraca</taxon>
        <taxon>Eucarida</taxon>
        <taxon>Decapoda</taxon>
        <taxon>Pleocyemata</taxon>
        <taxon>Brachyura</taxon>
        <taxon>Eubrachyura</taxon>
        <taxon>Portunoidea</taxon>
        <taxon>Portunidae</taxon>
        <taxon>Portuninae</taxon>
        <taxon>Portunus</taxon>
    </lineage>
</organism>
<dbReference type="Pfam" id="PF07841">
    <property type="entry name" value="DM4_12"/>
    <property type="match status" value="1"/>
</dbReference>
<protein>
    <submittedName>
        <fullName evidence="3">Uncharacterized protein</fullName>
    </submittedName>
</protein>
<feature type="transmembrane region" description="Helical" evidence="2">
    <location>
        <begin position="60"/>
        <end position="82"/>
    </location>
</feature>
<dbReference type="AlphaFoldDB" id="A0A5B7CP02"/>